<reference evidence="2" key="2">
    <citation type="submission" date="2023-06" db="EMBL/GenBank/DDBJ databases">
        <authorList>
            <person name="Ma L."/>
            <person name="Liu K.-W."/>
            <person name="Li Z."/>
            <person name="Hsiao Y.-Y."/>
            <person name="Qi Y."/>
            <person name="Fu T."/>
            <person name="Tang G."/>
            <person name="Zhang D."/>
            <person name="Sun W.-H."/>
            <person name="Liu D.-K."/>
            <person name="Li Y."/>
            <person name="Chen G.-Z."/>
            <person name="Liu X.-D."/>
            <person name="Liao X.-Y."/>
            <person name="Jiang Y.-T."/>
            <person name="Yu X."/>
            <person name="Hao Y."/>
            <person name="Huang J."/>
            <person name="Zhao X.-W."/>
            <person name="Ke S."/>
            <person name="Chen Y.-Y."/>
            <person name="Wu W.-L."/>
            <person name="Hsu J.-L."/>
            <person name="Lin Y.-F."/>
            <person name="Huang M.-D."/>
            <person name="Li C.-Y."/>
            <person name="Huang L."/>
            <person name="Wang Z.-W."/>
            <person name="Zhao X."/>
            <person name="Zhong W.-Y."/>
            <person name="Peng D.-H."/>
            <person name="Ahmad S."/>
            <person name="Lan S."/>
            <person name="Zhang J.-S."/>
            <person name="Tsai W.-C."/>
            <person name="Van De Peer Y."/>
            <person name="Liu Z.-J."/>
        </authorList>
    </citation>
    <scope>NUCLEOTIDE SEQUENCE</scope>
    <source>
        <strain evidence="2">CP</strain>
        <tissue evidence="2">Leaves</tissue>
    </source>
</reference>
<name>A0AAV9CKU0_ACOCL</name>
<evidence type="ECO:0000313" key="2">
    <source>
        <dbReference type="EMBL" id="KAK1289641.1"/>
    </source>
</evidence>
<dbReference type="AlphaFoldDB" id="A0AAV9CKU0"/>
<dbReference type="EMBL" id="JAUJYO010000018">
    <property type="protein sequence ID" value="KAK1289641.1"/>
    <property type="molecule type" value="Genomic_DNA"/>
</dbReference>
<protein>
    <recommendedName>
        <fullName evidence="1">Reverse transcriptase zinc-binding domain-containing protein</fullName>
    </recommendedName>
</protein>
<dbReference type="Proteomes" id="UP001180020">
    <property type="component" value="Unassembled WGS sequence"/>
</dbReference>
<gene>
    <name evidence="2" type="ORF">QJS10_CPB18g00674</name>
</gene>
<reference evidence="2" key="1">
    <citation type="journal article" date="2023" name="Nat. Commun.">
        <title>Diploid and tetraploid genomes of Acorus and the evolution of monocots.</title>
        <authorList>
            <person name="Ma L."/>
            <person name="Liu K.W."/>
            <person name="Li Z."/>
            <person name="Hsiao Y.Y."/>
            <person name="Qi Y."/>
            <person name="Fu T."/>
            <person name="Tang G.D."/>
            <person name="Zhang D."/>
            <person name="Sun W.H."/>
            <person name="Liu D.K."/>
            <person name="Li Y."/>
            <person name="Chen G.Z."/>
            <person name="Liu X.D."/>
            <person name="Liao X.Y."/>
            <person name="Jiang Y.T."/>
            <person name="Yu X."/>
            <person name="Hao Y."/>
            <person name="Huang J."/>
            <person name="Zhao X.W."/>
            <person name="Ke S."/>
            <person name="Chen Y.Y."/>
            <person name="Wu W.L."/>
            <person name="Hsu J.L."/>
            <person name="Lin Y.F."/>
            <person name="Huang M.D."/>
            <person name="Li C.Y."/>
            <person name="Huang L."/>
            <person name="Wang Z.W."/>
            <person name="Zhao X."/>
            <person name="Zhong W.Y."/>
            <person name="Peng D.H."/>
            <person name="Ahmad S."/>
            <person name="Lan S."/>
            <person name="Zhang J.S."/>
            <person name="Tsai W.C."/>
            <person name="Van de Peer Y."/>
            <person name="Liu Z.J."/>
        </authorList>
    </citation>
    <scope>NUCLEOTIDE SEQUENCE</scope>
    <source>
        <strain evidence="2">CP</strain>
    </source>
</reference>
<comment type="caution">
    <text evidence="2">The sequence shown here is derived from an EMBL/GenBank/DDBJ whole genome shotgun (WGS) entry which is preliminary data.</text>
</comment>
<accession>A0AAV9CKU0</accession>
<proteinExistence type="predicted"/>
<keyword evidence="3" id="KW-1185">Reference proteome</keyword>
<sequence length="171" mass="20126">MATCTSKIWKWRVPCKIKLFIWLVLQGRILTKMYRAKWRPEEPTECTFCGNEPESIEHLLFNCTTSACFWERLGEAAGFRCAFHDMEELWQLMDALLNQGEKCTQGRFRRIVIPAGLWTIWRVRNAMLFKGQMVYAENLWDDVLRLLKDWGQFLVGARVVWEPGGSFRIDA</sequence>
<dbReference type="Pfam" id="PF13966">
    <property type="entry name" value="zf-RVT"/>
    <property type="match status" value="1"/>
</dbReference>
<dbReference type="InterPro" id="IPR026960">
    <property type="entry name" value="RVT-Znf"/>
</dbReference>
<organism evidence="2 3">
    <name type="scientific">Acorus calamus</name>
    <name type="common">Sweet flag</name>
    <dbReference type="NCBI Taxonomy" id="4465"/>
    <lineage>
        <taxon>Eukaryota</taxon>
        <taxon>Viridiplantae</taxon>
        <taxon>Streptophyta</taxon>
        <taxon>Embryophyta</taxon>
        <taxon>Tracheophyta</taxon>
        <taxon>Spermatophyta</taxon>
        <taxon>Magnoliopsida</taxon>
        <taxon>Liliopsida</taxon>
        <taxon>Acoraceae</taxon>
        <taxon>Acorus</taxon>
    </lineage>
</organism>
<evidence type="ECO:0000259" key="1">
    <source>
        <dbReference type="Pfam" id="PF13966"/>
    </source>
</evidence>
<feature type="domain" description="Reverse transcriptase zinc-binding" evidence="1">
    <location>
        <begin position="5"/>
        <end position="70"/>
    </location>
</feature>
<evidence type="ECO:0000313" key="3">
    <source>
        <dbReference type="Proteomes" id="UP001180020"/>
    </source>
</evidence>